<evidence type="ECO:0000256" key="1">
    <source>
        <dbReference type="ARBA" id="ARBA00001946"/>
    </source>
</evidence>
<dbReference type="GO" id="GO:0046872">
    <property type="term" value="F:metal ion binding"/>
    <property type="evidence" value="ECO:0007669"/>
    <property type="project" value="UniProtKB-KW"/>
</dbReference>
<dbReference type="GO" id="GO:0005524">
    <property type="term" value="F:ATP binding"/>
    <property type="evidence" value="ECO:0007669"/>
    <property type="project" value="UniProtKB-KW"/>
</dbReference>
<dbReference type="PIRSF" id="PIRSF000854">
    <property type="entry name" value="PEP_synthase"/>
    <property type="match status" value="1"/>
</dbReference>
<dbReference type="PROSITE" id="PS00742">
    <property type="entry name" value="PEP_ENZYMES_2"/>
    <property type="match status" value="1"/>
</dbReference>
<dbReference type="PANTHER" id="PTHR43030:SF1">
    <property type="entry name" value="PHOSPHOENOLPYRUVATE SYNTHASE"/>
    <property type="match status" value="1"/>
</dbReference>
<keyword evidence="16" id="KW-0670">Pyruvate</keyword>
<dbReference type="Pfam" id="PF00391">
    <property type="entry name" value="PEP-utilizers"/>
    <property type="match status" value="1"/>
</dbReference>
<comment type="pathway">
    <text evidence="3 12">Carbohydrate biosynthesis; gluconeogenesis.</text>
</comment>
<dbReference type="FunFam" id="3.30.1490.20:FF:000010">
    <property type="entry name" value="Phosphoenolpyruvate synthase"/>
    <property type="match status" value="1"/>
</dbReference>
<comment type="similarity">
    <text evidence="4 12">Belongs to the PEP-utilizing enzyme family.</text>
</comment>
<feature type="domain" description="PEP-utilising enzyme mobile" evidence="13">
    <location>
        <begin position="369"/>
        <end position="439"/>
    </location>
</feature>
<evidence type="ECO:0000256" key="2">
    <source>
        <dbReference type="ARBA" id="ARBA00002988"/>
    </source>
</evidence>
<dbReference type="GO" id="GO:0008986">
    <property type="term" value="F:pyruvate, water dikinase activity"/>
    <property type="evidence" value="ECO:0007669"/>
    <property type="project" value="UniProtKB-EC"/>
</dbReference>
<dbReference type="NCBIfam" id="TIGR01418">
    <property type="entry name" value="PEP_synth"/>
    <property type="match status" value="1"/>
</dbReference>
<dbReference type="GO" id="GO:0006094">
    <property type="term" value="P:gluconeogenesis"/>
    <property type="evidence" value="ECO:0007669"/>
    <property type="project" value="UniProtKB-UniPathway"/>
</dbReference>
<keyword evidence="9 12" id="KW-0067">ATP-binding</keyword>
<dbReference type="InterPro" id="IPR018274">
    <property type="entry name" value="PEP_util_AS"/>
</dbReference>
<feature type="domain" description="Pyruvate phosphate dikinase AMP/ATP-binding" evidence="14">
    <location>
        <begin position="16"/>
        <end position="330"/>
    </location>
</feature>
<evidence type="ECO:0000256" key="5">
    <source>
        <dbReference type="ARBA" id="ARBA00022679"/>
    </source>
</evidence>
<keyword evidence="10 12" id="KW-0460">Magnesium</keyword>
<dbReference type="EMBL" id="DUJS01000004">
    <property type="protein sequence ID" value="HII70605.1"/>
    <property type="molecule type" value="Genomic_DNA"/>
</dbReference>
<dbReference type="InterPro" id="IPR013815">
    <property type="entry name" value="ATP_grasp_subdomain_1"/>
</dbReference>
<keyword evidence="7 12" id="KW-0547">Nucleotide-binding</keyword>
<dbReference type="Gene3D" id="3.20.20.60">
    <property type="entry name" value="Phosphoenolpyruvate-binding domains"/>
    <property type="match status" value="1"/>
</dbReference>
<dbReference type="GeneID" id="1477555"/>
<comment type="catalytic activity">
    <reaction evidence="11 12">
        <text>pyruvate + ATP + H2O = phosphoenolpyruvate + AMP + phosphate + 2 H(+)</text>
        <dbReference type="Rhea" id="RHEA:11364"/>
        <dbReference type="ChEBI" id="CHEBI:15361"/>
        <dbReference type="ChEBI" id="CHEBI:15377"/>
        <dbReference type="ChEBI" id="CHEBI:15378"/>
        <dbReference type="ChEBI" id="CHEBI:30616"/>
        <dbReference type="ChEBI" id="CHEBI:43474"/>
        <dbReference type="ChEBI" id="CHEBI:58702"/>
        <dbReference type="ChEBI" id="CHEBI:456215"/>
        <dbReference type="EC" id="2.7.9.2"/>
    </reaction>
</comment>
<dbReference type="SUPFAM" id="SSF56059">
    <property type="entry name" value="Glutathione synthetase ATP-binding domain-like"/>
    <property type="match status" value="1"/>
</dbReference>
<dbReference type="InterPro" id="IPR000121">
    <property type="entry name" value="PEP_util_C"/>
</dbReference>
<protein>
    <recommendedName>
        <fullName evidence="12">Phosphoenolpyruvate synthase</fullName>
        <shortName evidence="12">PEP synthase</shortName>
        <ecNumber evidence="12">2.7.9.2</ecNumber>
    </recommendedName>
    <alternativeName>
        <fullName evidence="12">Pyruvate, water dikinase</fullName>
    </alternativeName>
</protein>
<evidence type="ECO:0000256" key="9">
    <source>
        <dbReference type="ARBA" id="ARBA00022840"/>
    </source>
</evidence>
<dbReference type="EC" id="2.7.9.2" evidence="12"/>
<dbReference type="SUPFAM" id="SSF51621">
    <property type="entry name" value="Phosphoenolpyruvate/pyruvate domain"/>
    <property type="match status" value="1"/>
</dbReference>
<dbReference type="InterPro" id="IPR023151">
    <property type="entry name" value="PEP_util_CS"/>
</dbReference>
<dbReference type="Gene3D" id="3.30.1490.20">
    <property type="entry name" value="ATP-grasp fold, A domain"/>
    <property type="match status" value="1"/>
</dbReference>
<dbReference type="InterPro" id="IPR002192">
    <property type="entry name" value="PPDK_AMP/ATP-bd"/>
</dbReference>
<dbReference type="InterPro" id="IPR036637">
    <property type="entry name" value="Phosphohistidine_dom_sf"/>
</dbReference>
<dbReference type="UniPathway" id="UPA00138"/>
<name>A0A832T275_9EURY</name>
<comment type="function">
    <text evidence="2 12">Catalyzes the phosphorylation of pyruvate to phosphoenolpyruvate.</text>
</comment>
<dbReference type="Gene3D" id="3.30.470.20">
    <property type="entry name" value="ATP-grasp fold, B domain"/>
    <property type="match status" value="1"/>
</dbReference>
<comment type="cofactor">
    <cofactor evidence="1 12">
        <name>Mg(2+)</name>
        <dbReference type="ChEBI" id="CHEBI:18420"/>
    </cofactor>
</comment>
<evidence type="ECO:0000256" key="7">
    <source>
        <dbReference type="ARBA" id="ARBA00022741"/>
    </source>
</evidence>
<evidence type="ECO:0000259" key="13">
    <source>
        <dbReference type="Pfam" id="PF00391"/>
    </source>
</evidence>
<gene>
    <name evidence="16" type="primary">ppsA</name>
    <name evidence="16" type="ORF">HA336_05170</name>
</gene>
<evidence type="ECO:0000259" key="14">
    <source>
        <dbReference type="Pfam" id="PF01326"/>
    </source>
</evidence>
<keyword evidence="6 12" id="KW-0479">Metal-binding</keyword>
<accession>A0A832T275</accession>
<dbReference type="Gene3D" id="3.50.30.10">
    <property type="entry name" value="Phosphohistidine domain"/>
    <property type="match status" value="1"/>
</dbReference>
<dbReference type="InterPro" id="IPR008279">
    <property type="entry name" value="PEP-util_enz_mobile_dom"/>
</dbReference>
<dbReference type="OMA" id="HFFHEVG"/>
<evidence type="ECO:0000313" key="16">
    <source>
        <dbReference type="EMBL" id="HII70605.1"/>
    </source>
</evidence>
<evidence type="ECO:0000256" key="3">
    <source>
        <dbReference type="ARBA" id="ARBA00004742"/>
    </source>
</evidence>
<dbReference type="PROSITE" id="PS00370">
    <property type="entry name" value="PEP_ENZYMES_PHOS_SITE"/>
    <property type="match status" value="1"/>
</dbReference>
<keyword evidence="8 12" id="KW-0418">Kinase</keyword>
<dbReference type="Pfam" id="PF01326">
    <property type="entry name" value="PPDK_N"/>
    <property type="match status" value="1"/>
</dbReference>
<sequence length="770" mass="85980">MKYVRWFEEISKDDVDVAGGKGANLGEMTQAGLPVPPGFVVLSTAYDEFLERTGLKEKIKEILSSHDLSDNDELQEAAEEIQRLIVEVEMPEEIREEIVKAYRELCEKVGKEEEFVAVRSSATAEDLPEASFAGQQETFLNVQGEEDVVKYVQKCWASLFTPRAVAYREEQGFEHLDVSIAVVVQKMVDSEKSGVMFTVHPYTGERDKMVIEAVWGLGEAVVSGEVTPDTYIVDKNTFEVIEEQISEQEWMYTKDPETGETVKAEVPEDKRDARKLTDEEIKELAEIGVAVEEHYGFPQDIEWAIEDDEVYVLQSRPVTTIPEEKGGEEEIEAEELEGKILVRGLGASPGIGTGEVKIVMDVDEIDKVEEGDVLVTKMTTPDMVPAMRKASAIVTDEGGITCHAAIVSRELGIPCVVGTGNATEVLEEGQVVTVDGERGVVYEGDVRKALRAEEEEEEREEKEIVVERPAAEPVTATEIKVNVSMPEAAERAAKTGADGVGLLRIEHMILGVGVHPRKLIEEGEREKLVQVLMDGIRKVADAFYPKPVWVRTLDAPTDEFRELEGGEREPEETNPMLGWRGIRRDLEERETLECQFEAIRRLHQEGYDNIGVMIPLVQHPEELRRAKRIAKEVGLKPHRQVEFGMMVETPAAAVLIDEFIEVGLDFVSLGTNDLTQYTLAVDRNNDKVAYLYDEKHPAVLRLIKHVINECKEAGVKTSICGQAGSDPKMAEILVKAGIDSISANIDAVPQIRRIVARVERKILLDKMREF</sequence>
<evidence type="ECO:0000259" key="15">
    <source>
        <dbReference type="Pfam" id="PF02896"/>
    </source>
</evidence>
<evidence type="ECO:0000256" key="12">
    <source>
        <dbReference type="PIRNR" id="PIRNR000854"/>
    </source>
</evidence>
<dbReference type="InterPro" id="IPR015813">
    <property type="entry name" value="Pyrv/PenolPyrv_kinase-like_dom"/>
</dbReference>
<reference evidence="16" key="1">
    <citation type="journal article" date="2020" name="bioRxiv">
        <title>A rank-normalized archaeal taxonomy based on genome phylogeny resolves widespread incomplete and uneven classifications.</title>
        <authorList>
            <person name="Rinke C."/>
            <person name="Chuvochina M."/>
            <person name="Mussig A.J."/>
            <person name="Chaumeil P.-A."/>
            <person name="Waite D.W."/>
            <person name="Whitman W.B."/>
            <person name="Parks D.H."/>
            <person name="Hugenholtz P."/>
        </authorList>
    </citation>
    <scope>NUCLEOTIDE SEQUENCE</scope>
    <source>
        <strain evidence="16">UBA8853</strain>
    </source>
</reference>
<dbReference type="Pfam" id="PF02896">
    <property type="entry name" value="PEP-utilizers_C"/>
    <property type="match status" value="1"/>
</dbReference>
<dbReference type="PANTHER" id="PTHR43030">
    <property type="entry name" value="PHOSPHOENOLPYRUVATE SYNTHASE"/>
    <property type="match status" value="1"/>
</dbReference>
<keyword evidence="5 12" id="KW-0808">Transferase</keyword>
<evidence type="ECO:0000256" key="11">
    <source>
        <dbReference type="ARBA" id="ARBA00047700"/>
    </source>
</evidence>
<evidence type="ECO:0000256" key="6">
    <source>
        <dbReference type="ARBA" id="ARBA00022723"/>
    </source>
</evidence>
<dbReference type="PRINTS" id="PR01736">
    <property type="entry name" value="PHPHTRNFRASE"/>
</dbReference>
<evidence type="ECO:0000256" key="8">
    <source>
        <dbReference type="ARBA" id="ARBA00022777"/>
    </source>
</evidence>
<evidence type="ECO:0000256" key="4">
    <source>
        <dbReference type="ARBA" id="ARBA00007837"/>
    </source>
</evidence>
<dbReference type="RefSeq" id="WP_011018624.1">
    <property type="nucleotide sequence ID" value="NZ_DUJS01000004.1"/>
</dbReference>
<evidence type="ECO:0000256" key="10">
    <source>
        <dbReference type="ARBA" id="ARBA00022842"/>
    </source>
</evidence>
<comment type="caution">
    <text evidence="16">The sequence shown here is derived from an EMBL/GenBank/DDBJ whole genome shotgun (WGS) entry which is preliminary data.</text>
</comment>
<evidence type="ECO:0000313" key="17">
    <source>
        <dbReference type="Proteomes" id="UP000619545"/>
    </source>
</evidence>
<dbReference type="InterPro" id="IPR006319">
    <property type="entry name" value="PEP_synth"/>
</dbReference>
<dbReference type="SUPFAM" id="SSF52009">
    <property type="entry name" value="Phosphohistidine domain"/>
    <property type="match status" value="1"/>
</dbReference>
<dbReference type="InterPro" id="IPR040442">
    <property type="entry name" value="Pyrv_kinase-like_dom_sf"/>
</dbReference>
<organism evidence="16 17">
    <name type="scientific">Methanopyrus kandleri</name>
    <dbReference type="NCBI Taxonomy" id="2320"/>
    <lineage>
        <taxon>Archaea</taxon>
        <taxon>Methanobacteriati</taxon>
        <taxon>Methanobacteriota</taxon>
        <taxon>Methanomada group</taxon>
        <taxon>Methanopyri</taxon>
        <taxon>Methanopyrales</taxon>
        <taxon>Methanopyraceae</taxon>
        <taxon>Methanopyrus</taxon>
    </lineage>
</organism>
<proteinExistence type="inferred from homology"/>
<dbReference type="Proteomes" id="UP000619545">
    <property type="component" value="Unassembled WGS sequence"/>
</dbReference>
<dbReference type="NCBIfam" id="NF005057">
    <property type="entry name" value="PRK06464.1"/>
    <property type="match status" value="1"/>
</dbReference>
<dbReference type="AlphaFoldDB" id="A0A832T275"/>
<feature type="domain" description="PEP-utilising enzyme C-terminal" evidence="15">
    <location>
        <begin position="468"/>
        <end position="759"/>
    </location>
</feature>